<accession>A0A3S8Z9J5</accession>
<evidence type="ECO:0000313" key="4">
    <source>
        <dbReference type="EMBL" id="AZN30124.1"/>
    </source>
</evidence>
<dbReference type="Pfam" id="PF00106">
    <property type="entry name" value="adh_short"/>
    <property type="match status" value="1"/>
</dbReference>
<evidence type="ECO:0000256" key="3">
    <source>
        <dbReference type="RuleBase" id="RU000363"/>
    </source>
</evidence>
<dbReference type="PANTHER" id="PTHR44196:SF3">
    <property type="entry name" value="SHORT CHAIN DEHYDROGENASE FAMILY PROTEIN"/>
    <property type="match status" value="1"/>
</dbReference>
<dbReference type="KEGG" id="fsl:EJO69_07235"/>
<dbReference type="GO" id="GO:0016491">
    <property type="term" value="F:oxidoreductase activity"/>
    <property type="evidence" value="ECO:0007669"/>
    <property type="project" value="UniProtKB-KW"/>
</dbReference>
<evidence type="ECO:0000313" key="5">
    <source>
        <dbReference type="Proteomes" id="UP000270021"/>
    </source>
</evidence>
<proteinExistence type="inferred from homology"/>
<dbReference type="RefSeq" id="WP_126040602.1">
    <property type="nucleotide sequence ID" value="NZ_CP034438.1"/>
</dbReference>
<dbReference type="PRINTS" id="PR00081">
    <property type="entry name" value="GDHRDH"/>
</dbReference>
<sequence length="258" mass="27331">MGTALVTGATSGIGREIAWQLAAEGNDIVLVARNVPALEEYAERIRTFTGQKVETLRADLATEEGARAVGERVASRERPIGLVVNNAGFGLGQSFLGGSLDRELEGMDVMARAILIICHAAAGEFARRGYGAILNISSMTSLTAQGTYSAHKAWVRTFSEGLAETLRPHGVNVTVSCPGLVHTDFHARTNVDASQWPEFAFIPVDRVASRSLDAVRRGRVIVTPSPVYAAAAGILRLSPRALVRRVAGPGRSGRAAGT</sequence>
<dbReference type="PANTHER" id="PTHR44196">
    <property type="entry name" value="DEHYDROGENASE/REDUCTASE SDR FAMILY MEMBER 7B"/>
    <property type="match status" value="1"/>
</dbReference>
<dbReference type="InterPro" id="IPR002347">
    <property type="entry name" value="SDR_fam"/>
</dbReference>
<gene>
    <name evidence="4" type="ORF">EJO69_07235</name>
</gene>
<evidence type="ECO:0000256" key="1">
    <source>
        <dbReference type="ARBA" id="ARBA00006484"/>
    </source>
</evidence>
<dbReference type="CDD" id="cd05233">
    <property type="entry name" value="SDR_c"/>
    <property type="match status" value="1"/>
</dbReference>
<dbReference type="SUPFAM" id="SSF51735">
    <property type="entry name" value="NAD(P)-binding Rossmann-fold domains"/>
    <property type="match status" value="1"/>
</dbReference>
<dbReference type="GO" id="GO:0016020">
    <property type="term" value="C:membrane"/>
    <property type="evidence" value="ECO:0007669"/>
    <property type="project" value="TreeGrafter"/>
</dbReference>
<keyword evidence="2" id="KW-0560">Oxidoreductase</keyword>
<dbReference type="PRINTS" id="PR00080">
    <property type="entry name" value="SDRFAMILY"/>
</dbReference>
<protein>
    <submittedName>
        <fullName evidence="4">SDR family NAD(P)-dependent oxidoreductase</fullName>
    </submittedName>
</protein>
<dbReference type="EMBL" id="CP034438">
    <property type="protein sequence ID" value="AZN30124.1"/>
    <property type="molecule type" value="Genomic_DNA"/>
</dbReference>
<dbReference type="Proteomes" id="UP000270021">
    <property type="component" value="Chromosome"/>
</dbReference>
<name>A0A3S8Z9J5_9ACTO</name>
<dbReference type="OrthoDB" id="9797538at2"/>
<dbReference type="Gene3D" id="3.40.50.720">
    <property type="entry name" value="NAD(P)-binding Rossmann-like Domain"/>
    <property type="match status" value="1"/>
</dbReference>
<dbReference type="PIRSF" id="PIRSF000126">
    <property type="entry name" value="11-beta-HSD1"/>
    <property type="match status" value="1"/>
</dbReference>
<comment type="similarity">
    <text evidence="1 3">Belongs to the short-chain dehydrogenases/reductases (SDR) family.</text>
</comment>
<evidence type="ECO:0000256" key="2">
    <source>
        <dbReference type="ARBA" id="ARBA00023002"/>
    </source>
</evidence>
<organism evidence="4 5">
    <name type="scientific">Flaviflexus salsibiostraticola</name>
    <dbReference type="NCBI Taxonomy" id="1282737"/>
    <lineage>
        <taxon>Bacteria</taxon>
        <taxon>Bacillati</taxon>
        <taxon>Actinomycetota</taxon>
        <taxon>Actinomycetes</taxon>
        <taxon>Actinomycetales</taxon>
        <taxon>Actinomycetaceae</taxon>
        <taxon>Flaviflexus</taxon>
    </lineage>
</organism>
<reference evidence="4 5" key="1">
    <citation type="submission" date="2018-12" db="EMBL/GenBank/DDBJ databases">
        <title>Complete genome sequence of Flaviflexus salsibiostraticola KCTC 33148.</title>
        <authorList>
            <person name="Bae J.-W."/>
        </authorList>
    </citation>
    <scope>NUCLEOTIDE SEQUENCE [LARGE SCALE GENOMIC DNA]</scope>
    <source>
        <strain evidence="4 5">KCTC 33148</strain>
    </source>
</reference>
<dbReference type="AlphaFoldDB" id="A0A3S8Z9J5"/>
<dbReference type="InterPro" id="IPR036291">
    <property type="entry name" value="NAD(P)-bd_dom_sf"/>
</dbReference>
<keyword evidence="5" id="KW-1185">Reference proteome</keyword>